<evidence type="ECO:0000256" key="1">
    <source>
        <dbReference type="ARBA" id="ARBA00004138"/>
    </source>
</evidence>
<evidence type="ECO:0008006" key="7">
    <source>
        <dbReference type="Google" id="ProtNLM"/>
    </source>
</evidence>
<dbReference type="InterPro" id="IPR043596">
    <property type="entry name" value="CFAP53/TCHP"/>
</dbReference>
<feature type="coiled-coil region" evidence="4">
    <location>
        <begin position="232"/>
        <end position="312"/>
    </location>
</feature>
<keyword evidence="2" id="KW-0969">Cilium</keyword>
<dbReference type="PANTHER" id="PTHR31183:SF1">
    <property type="entry name" value="CILIA- AND FLAGELLA-ASSOCIATED PROTEIN 53"/>
    <property type="match status" value="1"/>
</dbReference>
<keyword evidence="3" id="KW-0966">Cell projection</keyword>
<dbReference type="EMBL" id="JADBJN010000001">
    <property type="protein sequence ID" value="KAG5684184.1"/>
    <property type="molecule type" value="Genomic_DNA"/>
</dbReference>
<reference evidence="5" key="1">
    <citation type="submission" date="2021-03" db="EMBL/GenBank/DDBJ databases">
        <title>Chromosome level genome of the anhydrobiotic midge Polypedilum vanderplanki.</title>
        <authorList>
            <person name="Yoshida Y."/>
            <person name="Kikawada T."/>
            <person name="Gusev O."/>
        </authorList>
    </citation>
    <scope>NUCLEOTIDE SEQUENCE</scope>
    <source>
        <strain evidence="5">NIAS01</strain>
        <tissue evidence="5">Whole body or cell culture</tissue>
    </source>
</reference>
<name>A0A9J6CQF7_POLVA</name>
<comment type="caution">
    <text evidence="5">The sequence shown here is derived from an EMBL/GenBank/DDBJ whole genome shotgun (WGS) entry which is preliminary data.</text>
</comment>
<dbReference type="AlphaFoldDB" id="A0A9J6CQF7"/>
<feature type="coiled-coil region" evidence="4">
    <location>
        <begin position="338"/>
        <end position="372"/>
    </location>
</feature>
<evidence type="ECO:0000256" key="2">
    <source>
        <dbReference type="ARBA" id="ARBA00023069"/>
    </source>
</evidence>
<proteinExistence type="predicted"/>
<evidence type="ECO:0000256" key="4">
    <source>
        <dbReference type="SAM" id="Coils"/>
    </source>
</evidence>
<keyword evidence="6" id="KW-1185">Reference proteome</keyword>
<dbReference type="OrthoDB" id="75950at2759"/>
<evidence type="ECO:0000313" key="5">
    <source>
        <dbReference type="EMBL" id="KAG5684184.1"/>
    </source>
</evidence>
<sequence>MDSLTPRSNEDTLQDRINRMNVWKESRRKADEEFLKRQKIRMFLADCDEIRPGFRNQLLLDSKLCQKQQVIDQQKKLLETKDYDTVWHDVLIKDFQIKTDKEKSQLMQKRHEGLAVQDFLKHQMSEKIERDLQIHNEINKEKELIAQEQKDLIEEEFEKMRKEKKERKALKNEICKQINLNHEMRMKEHEKLLKIEQMNNQQILNEMLKDEAQRKADQEYFKREVFHYLDYLKQSRHQHDIEEREKEKLIEDIRKKKNEEEWNKRCELNKQRLQVNQEARRLQRLQLSLQEKAKIQEAVKEKEENQKFNERELSERLKMREEKWEQRIKAYRHGQELLEQQKAEKLRDAAEKQKLEEQLKLAAIERDRHERIGLEYLKAAEDLLPLHPNLVLINRGKKYI</sequence>
<feature type="coiled-coil region" evidence="4">
    <location>
        <begin position="135"/>
        <end position="206"/>
    </location>
</feature>
<dbReference type="PANTHER" id="PTHR31183">
    <property type="entry name" value="TRICHOPLEIN KERATIN FILAMENT-BINDING PROTEIN FAMILY MEMBER"/>
    <property type="match status" value="1"/>
</dbReference>
<evidence type="ECO:0000256" key="3">
    <source>
        <dbReference type="ARBA" id="ARBA00023273"/>
    </source>
</evidence>
<dbReference type="Proteomes" id="UP001107558">
    <property type="component" value="Chromosome 1"/>
</dbReference>
<gene>
    <name evidence="5" type="ORF">PVAND_013424</name>
</gene>
<dbReference type="GO" id="GO:0005929">
    <property type="term" value="C:cilium"/>
    <property type="evidence" value="ECO:0007669"/>
    <property type="project" value="UniProtKB-SubCell"/>
</dbReference>
<protein>
    <recommendedName>
        <fullName evidence="7">Trichohyalin-plectin-homology domain-containing protein</fullName>
    </recommendedName>
</protein>
<comment type="subcellular location">
    <subcellularLocation>
        <location evidence="1">Cell projection</location>
        <location evidence="1">Cilium</location>
    </subcellularLocation>
</comment>
<keyword evidence="4" id="KW-0175">Coiled coil</keyword>
<evidence type="ECO:0000313" key="6">
    <source>
        <dbReference type="Proteomes" id="UP001107558"/>
    </source>
</evidence>
<organism evidence="5 6">
    <name type="scientific">Polypedilum vanderplanki</name>
    <name type="common">Sleeping chironomid midge</name>
    <dbReference type="NCBI Taxonomy" id="319348"/>
    <lineage>
        <taxon>Eukaryota</taxon>
        <taxon>Metazoa</taxon>
        <taxon>Ecdysozoa</taxon>
        <taxon>Arthropoda</taxon>
        <taxon>Hexapoda</taxon>
        <taxon>Insecta</taxon>
        <taxon>Pterygota</taxon>
        <taxon>Neoptera</taxon>
        <taxon>Endopterygota</taxon>
        <taxon>Diptera</taxon>
        <taxon>Nematocera</taxon>
        <taxon>Chironomoidea</taxon>
        <taxon>Chironomidae</taxon>
        <taxon>Chironominae</taxon>
        <taxon>Polypedilum</taxon>
        <taxon>Polypedilum</taxon>
    </lineage>
</organism>
<accession>A0A9J6CQF7</accession>